<feature type="transmembrane region" description="Helical" evidence="7">
    <location>
        <begin position="71"/>
        <end position="93"/>
    </location>
</feature>
<feature type="domain" description="ABC transmembrane type-1" evidence="8">
    <location>
        <begin position="67"/>
        <end position="260"/>
    </location>
</feature>
<dbReference type="Proteomes" id="UP000284644">
    <property type="component" value="Unassembled WGS sequence"/>
</dbReference>
<evidence type="ECO:0000256" key="3">
    <source>
        <dbReference type="ARBA" id="ARBA00022475"/>
    </source>
</evidence>
<dbReference type="EMBL" id="QRZI01000002">
    <property type="protein sequence ID" value="RGV65615.1"/>
    <property type="molecule type" value="Genomic_DNA"/>
</dbReference>
<dbReference type="EMBL" id="QRJH01000001">
    <property type="protein sequence ID" value="RHH21020.1"/>
    <property type="molecule type" value="Genomic_DNA"/>
</dbReference>
<dbReference type="Proteomes" id="UP000261222">
    <property type="component" value="Unassembled WGS sequence"/>
</dbReference>
<evidence type="ECO:0000313" key="20">
    <source>
        <dbReference type="Proteomes" id="UP000095409"/>
    </source>
</evidence>
<evidence type="ECO:0000313" key="24">
    <source>
        <dbReference type="Proteomes" id="UP000283585"/>
    </source>
</evidence>
<dbReference type="GO" id="GO:0055085">
    <property type="term" value="P:transmembrane transport"/>
    <property type="evidence" value="ECO:0007669"/>
    <property type="project" value="InterPro"/>
</dbReference>
<evidence type="ECO:0000313" key="29">
    <source>
        <dbReference type="Proteomes" id="UP000285839"/>
    </source>
</evidence>
<dbReference type="Proteomes" id="UP000284267">
    <property type="component" value="Unassembled WGS sequence"/>
</dbReference>
<dbReference type="Pfam" id="PF00528">
    <property type="entry name" value="BPD_transp_1"/>
    <property type="match status" value="1"/>
</dbReference>
<reference evidence="9 20" key="1">
    <citation type="submission" date="2015-09" db="EMBL/GenBank/DDBJ databases">
        <authorList>
            <consortium name="Pathogen Informatics"/>
        </authorList>
    </citation>
    <scope>NUCLEOTIDE SEQUENCE [LARGE SCALE GENOMIC DNA]</scope>
    <source>
        <strain evidence="9 20">2789STDY5608837</strain>
    </source>
</reference>
<feature type="transmembrane region" description="Helical" evidence="7">
    <location>
        <begin position="239"/>
        <end position="259"/>
    </location>
</feature>
<name>A0A173X3Z8_9FIRM</name>
<evidence type="ECO:0000313" key="11">
    <source>
        <dbReference type="EMBL" id="RGQ04700.1"/>
    </source>
</evidence>
<organism evidence="9 20">
    <name type="scientific">Blautia obeum</name>
    <dbReference type="NCBI Taxonomy" id="40520"/>
    <lineage>
        <taxon>Bacteria</taxon>
        <taxon>Bacillati</taxon>
        <taxon>Bacillota</taxon>
        <taxon>Clostridia</taxon>
        <taxon>Lachnospirales</taxon>
        <taxon>Lachnospiraceae</taxon>
        <taxon>Blautia</taxon>
    </lineage>
</organism>
<dbReference type="Proteomes" id="UP000095409">
    <property type="component" value="Unassembled WGS sequence"/>
</dbReference>
<keyword evidence="6 7" id="KW-0472">Membrane</keyword>
<dbReference type="EMBL" id="QRHZ01000001">
    <property type="protein sequence ID" value="RHG19744.1"/>
    <property type="molecule type" value="Genomic_DNA"/>
</dbReference>
<evidence type="ECO:0000313" key="19">
    <source>
        <dbReference type="EMBL" id="RYT68134.1"/>
    </source>
</evidence>
<protein>
    <submittedName>
        <fullName evidence="10">Carbohydrate ABC transporter permease</fullName>
    </submittedName>
    <submittedName>
        <fullName evidence="9">Inner membrane ABC transporter permease protein ycjP</fullName>
    </submittedName>
</protein>
<feature type="transmembrane region" description="Helical" evidence="7">
    <location>
        <begin position="135"/>
        <end position="158"/>
    </location>
</feature>
<proteinExistence type="inferred from homology"/>
<keyword evidence="4 7" id="KW-0812">Transmembrane</keyword>
<dbReference type="SUPFAM" id="SSF161098">
    <property type="entry name" value="MetI-like"/>
    <property type="match status" value="1"/>
</dbReference>
<dbReference type="Proteomes" id="UP000285839">
    <property type="component" value="Unassembled WGS sequence"/>
</dbReference>
<evidence type="ECO:0000313" key="17">
    <source>
        <dbReference type="EMBL" id="RHH21020.1"/>
    </source>
</evidence>
<sequence length="275" mass="30683">MKTVRTWCIRILMILFTIIFLYPLFWNLMSAFKTNAEYLTDPYALPVSLNLDNFVAAWQKANIAAYFGNSVFVTVLSTALLLLFVIPISYVLARYRFAGSKLISTIYMACIFLQATYIMIPLFLELQAINGLNNLPVLCLVYAVMQFPFCIFTLQGFMSAVPKDFEESARIDGATNLQLLLKVMVPLAKPGIATITMLSAMGFWNEYPLALVLLTDDAQKTLPIGMANLFEVQKYATDWGALFAGLVIIMIPTMIIYLIGQRYLLQGIGAGGLKG</sequence>
<evidence type="ECO:0000313" key="15">
    <source>
        <dbReference type="EMBL" id="RHE14759.1"/>
    </source>
</evidence>
<reference evidence="19 30" key="3">
    <citation type="journal article" date="2019" name="Science, e1252229">
        <title>Invertible promoters mediate bacterial phase variation, antibiotic resistance, and host adaptation in the gut.</title>
        <authorList>
            <person name="Jiang X."/>
            <person name="Hall A.B."/>
            <person name="Arthur T.D."/>
            <person name="Plichta D.R."/>
            <person name="Covington C.T."/>
            <person name="Poyet M."/>
            <person name="Crothers J."/>
            <person name="Moses P.L."/>
            <person name="Tolonen A.C."/>
            <person name="Vlamakis H."/>
            <person name="Alm E.J."/>
            <person name="Xavier R.J."/>
        </authorList>
    </citation>
    <scope>NUCLEOTIDE SEQUENCE [LARGE SCALE GENOMIC DNA]</scope>
    <source>
        <strain evidence="19">Af_0058</strain>
        <strain evidence="30">af_0058</strain>
    </source>
</reference>
<dbReference type="EMBL" id="QRUH01000002">
    <property type="protein sequence ID" value="RGR50734.1"/>
    <property type="molecule type" value="Genomic_DNA"/>
</dbReference>
<evidence type="ECO:0000313" key="27">
    <source>
        <dbReference type="Proteomes" id="UP000284267"/>
    </source>
</evidence>
<evidence type="ECO:0000256" key="1">
    <source>
        <dbReference type="ARBA" id="ARBA00004651"/>
    </source>
</evidence>
<keyword evidence="3" id="KW-1003">Cell membrane</keyword>
<dbReference type="Gene3D" id="1.10.3720.10">
    <property type="entry name" value="MetI-like"/>
    <property type="match status" value="1"/>
</dbReference>
<evidence type="ECO:0000313" key="28">
    <source>
        <dbReference type="Proteomes" id="UP000284644"/>
    </source>
</evidence>
<dbReference type="EMBL" id="QROE01000001">
    <property type="protein sequence ID" value="RHK97982.1"/>
    <property type="molecule type" value="Genomic_DNA"/>
</dbReference>
<dbReference type="EMBL" id="RCXQ01000002">
    <property type="protein sequence ID" value="RYT68134.1"/>
    <property type="molecule type" value="Genomic_DNA"/>
</dbReference>
<dbReference type="PANTHER" id="PTHR32243">
    <property type="entry name" value="MALTOSE TRANSPORT SYSTEM PERMEASE-RELATED"/>
    <property type="match status" value="1"/>
</dbReference>
<evidence type="ECO:0000313" key="16">
    <source>
        <dbReference type="EMBL" id="RHG19744.1"/>
    </source>
</evidence>
<evidence type="ECO:0000313" key="25">
    <source>
        <dbReference type="Proteomes" id="UP000284024"/>
    </source>
</evidence>
<feature type="transmembrane region" description="Helical" evidence="7">
    <location>
        <begin position="7"/>
        <end position="25"/>
    </location>
</feature>
<evidence type="ECO:0000256" key="5">
    <source>
        <dbReference type="ARBA" id="ARBA00022989"/>
    </source>
</evidence>
<dbReference type="EMBL" id="QRSS01000009">
    <property type="protein sequence ID" value="RGQ04700.1"/>
    <property type="molecule type" value="Genomic_DNA"/>
</dbReference>
<dbReference type="Proteomes" id="UP000284220">
    <property type="component" value="Unassembled WGS sequence"/>
</dbReference>
<dbReference type="EMBL" id="QSJW01000002">
    <property type="protein sequence ID" value="RHE14759.1"/>
    <property type="molecule type" value="Genomic_DNA"/>
</dbReference>
<dbReference type="Proteomes" id="UP000265808">
    <property type="component" value="Unassembled WGS sequence"/>
</dbReference>
<dbReference type="CDD" id="cd06261">
    <property type="entry name" value="TM_PBP2"/>
    <property type="match status" value="1"/>
</dbReference>
<dbReference type="AlphaFoldDB" id="A0A173X3Z8"/>
<evidence type="ECO:0000313" key="26">
    <source>
        <dbReference type="Proteomes" id="UP000284220"/>
    </source>
</evidence>
<dbReference type="RefSeq" id="WP_044924823.1">
    <property type="nucleotide sequence ID" value="NZ_CABJDZ010000001.1"/>
</dbReference>
<dbReference type="EMBL" id="QSHL01000001">
    <property type="protein sequence ID" value="RHC10029.1"/>
    <property type="molecule type" value="Genomic_DNA"/>
</dbReference>
<evidence type="ECO:0000256" key="4">
    <source>
        <dbReference type="ARBA" id="ARBA00022692"/>
    </source>
</evidence>
<dbReference type="InterPro" id="IPR035906">
    <property type="entry name" value="MetI-like_sf"/>
</dbReference>
<evidence type="ECO:0000256" key="7">
    <source>
        <dbReference type="RuleBase" id="RU363032"/>
    </source>
</evidence>
<dbReference type="InterPro" id="IPR050901">
    <property type="entry name" value="BP-dep_ABC_trans_perm"/>
</dbReference>
<dbReference type="PROSITE" id="PS50928">
    <property type="entry name" value="ABC_TM1"/>
    <property type="match status" value="1"/>
</dbReference>
<keyword evidence="5 7" id="KW-1133">Transmembrane helix</keyword>
<evidence type="ECO:0000313" key="22">
    <source>
        <dbReference type="Proteomes" id="UP000265808"/>
    </source>
</evidence>
<dbReference type="GO" id="GO:0005886">
    <property type="term" value="C:plasma membrane"/>
    <property type="evidence" value="ECO:0007669"/>
    <property type="project" value="UniProtKB-SubCell"/>
</dbReference>
<evidence type="ECO:0000256" key="2">
    <source>
        <dbReference type="ARBA" id="ARBA00022448"/>
    </source>
</evidence>
<evidence type="ECO:0000313" key="14">
    <source>
        <dbReference type="EMBL" id="RHC10029.1"/>
    </source>
</evidence>
<dbReference type="InterPro" id="IPR000515">
    <property type="entry name" value="MetI-like"/>
</dbReference>
<evidence type="ECO:0000313" key="13">
    <source>
        <dbReference type="EMBL" id="RGV65615.1"/>
    </source>
</evidence>
<evidence type="ECO:0000313" key="18">
    <source>
        <dbReference type="EMBL" id="RHK97982.1"/>
    </source>
</evidence>
<evidence type="ECO:0000313" key="30">
    <source>
        <dbReference type="Proteomes" id="UP000293506"/>
    </source>
</evidence>
<evidence type="ECO:0000313" key="23">
    <source>
        <dbReference type="Proteomes" id="UP000265828"/>
    </source>
</evidence>
<dbReference type="EMBL" id="CYZD01000001">
    <property type="protein sequence ID" value="CUN45118.1"/>
    <property type="molecule type" value="Genomic_DNA"/>
</dbReference>
<evidence type="ECO:0000259" key="8">
    <source>
        <dbReference type="PROSITE" id="PS50928"/>
    </source>
</evidence>
<accession>A0A173X3Z8</accession>
<evidence type="ECO:0000313" key="12">
    <source>
        <dbReference type="EMBL" id="RGR50734.1"/>
    </source>
</evidence>
<reference evidence="21 22" key="2">
    <citation type="submission" date="2018-08" db="EMBL/GenBank/DDBJ databases">
        <title>A genome reference for cultivated species of the human gut microbiota.</title>
        <authorList>
            <person name="Zou Y."/>
            <person name="Xue W."/>
            <person name="Luo G."/>
        </authorList>
    </citation>
    <scope>NUCLEOTIDE SEQUENCE [LARGE SCALE GENOMIC DNA]</scope>
    <source>
        <strain evidence="13 23">AF14-23</strain>
        <strain evidence="12 29">AF25-21</strain>
        <strain evidence="11 24">AF29-2BH</strain>
        <strain evidence="18 27">AF39-4</strain>
        <strain evidence="17 25">AM18-2AC</strain>
        <strain evidence="16 26">AM22-9LB</strain>
        <strain evidence="15 28">AM29-25AC</strain>
        <strain evidence="14 22">AM37-4AC</strain>
        <strain evidence="10 21">OM06-11AA</strain>
    </source>
</reference>
<keyword evidence="2 7" id="KW-0813">Transport</keyword>
<dbReference type="Proteomes" id="UP000284024">
    <property type="component" value="Unassembled WGS sequence"/>
</dbReference>
<evidence type="ECO:0000313" key="9">
    <source>
        <dbReference type="EMBL" id="CUN45118.1"/>
    </source>
</evidence>
<dbReference type="Proteomes" id="UP000265828">
    <property type="component" value="Unassembled WGS sequence"/>
</dbReference>
<evidence type="ECO:0000256" key="6">
    <source>
        <dbReference type="ARBA" id="ARBA00023136"/>
    </source>
</evidence>
<gene>
    <name evidence="9" type="primary">ycjP_1</name>
    <name evidence="18" type="ORF">DW040_01360</name>
    <name evidence="17" type="ORF">DW222_00855</name>
    <name evidence="16" type="ORF">DW272_00620</name>
    <name evidence="15" type="ORF">DW767_02980</name>
    <name evidence="14" type="ORF">DW859_01030</name>
    <name evidence="13" type="ORF">DWW07_03440</name>
    <name evidence="12" type="ORF">DWY46_04940</name>
    <name evidence="11" type="ORF">DWZ12_09020</name>
    <name evidence="10" type="ORF">DXB81_01255</name>
    <name evidence="19" type="ORF">EAI82_02705</name>
    <name evidence="9" type="ORF">ERS852394_00264</name>
</gene>
<dbReference type="Proteomes" id="UP000283585">
    <property type="component" value="Unassembled WGS sequence"/>
</dbReference>
<dbReference type="GeneID" id="79804494"/>
<dbReference type="EMBL" id="QSUB01000001">
    <property type="protein sequence ID" value="RGN07185.1"/>
    <property type="molecule type" value="Genomic_DNA"/>
</dbReference>
<dbReference type="PANTHER" id="PTHR32243:SF24">
    <property type="entry name" value="DIACETYLCHITOBIOSE UPTAKE SYSTEM PERMEASE PROTEIN NGCG"/>
    <property type="match status" value="1"/>
</dbReference>
<evidence type="ECO:0000313" key="10">
    <source>
        <dbReference type="EMBL" id="RGN07185.1"/>
    </source>
</evidence>
<comment type="similarity">
    <text evidence="7">Belongs to the binding-protein-dependent transport system permease family.</text>
</comment>
<dbReference type="Proteomes" id="UP000293506">
    <property type="component" value="Unassembled WGS sequence"/>
</dbReference>
<evidence type="ECO:0000313" key="21">
    <source>
        <dbReference type="Proteomes" id="UP000261222"/>
    </source>
</evidence>
<feature type="transmembrane region" description="Helical" evidence="7">
    <location>
        <begin position="105"/>
        <end position="123"/>
    </location>
</feature>
<comment type="subcellular location">
    <subcellularLocation>
        <location evidence="1 7">Cell membrane</location>
        <topology evidence="1 7">Multi-pass membrane protein</topology>
    </subcellularLocation>
</comment>